<dbReference type="InterPro" id="IPR011547">
    <property type="entry name" value="SLC26A/SulP_dom"/>
</dbReference>
<evidence type="ECO:0000313" key="8">
    <source>
        <dbReference type="Proteomes" id="UP000292052"/>
    </source>
</evidence>
<feature type="transmembrane region" description="Helical" evidence="5">
    <location>
        <begin position="309"/>
        <end position="331"/>
    </location>
</feature>
<name>A0A482VBZ3_ASBVE</name>
<reference evidence="7 8" key="1">
    <citation type="submission" date="2017-03" db="EMBL/GenBank/DDBJ databases">
        <title>Genome of the blue death feigning beetle - Asbolus verrucosus.</title>
        <authorList>
            <person name="Rider S.D."/>
        </authorList>
    </citation>
    <scope>NUCLEOTIDE SEQUENCE [LARGE SCALE GENOMIC DNA]</scope>
    <source>
        <strain evidence="7">Butters</strain>
        <tissue evidence="7">Head and leg muscle</tissue>
    </source>
</reference>
<feature type="transmembrane region" description="Helical" evidence="5">
    <location>
        <begin position="343"/>
        <end position="366"/>
    </location>
</feature>
<evidence type="ECO:0000256" key="3">
    <source>
        <dbReference type="ARBA" id="ARBA00022989"/>
    </source>
</evidence>
<dbReference type="Proteomes" id="UP000292052">
    <property type="component" value="Unassembled WGS sequence"/>
</dbReference>
<evidence type="ECO:0000313" key="7">
    <source>
        <dbReference type="EMBL" id="RZB40509.1"/>
    </source>
</evidence>
<dbReference type="Pfam" id="PF00916">
    <property type="entry name" value="Sulfate_transp"/>
    <property type="match status" value="1"/>
</dbReference>
<dbReference type="AlphaFoldDB" id="A0A482VBZ3"/>
<dbReference type="STRING" id="1661398.A0A482VBZ3"/>
<feature type="transmembrane region" description="Helical" evidence="5">
    <location>
        <begin position="408"/>
        <end position="429"/>
    </location>
</feature>
<feature type="transmembrane region" description="Helical" evidence="5">
    <location>
        <begin position="125"/>
        <end position="151"/>
    </location>
</feature>
<keyword evidence="2 5" id="KW-0812">Transmembrane</keyword>
<feature type="transmembrane region" description="Helical" evidence="5">
    <location>
        <begin position="246"/>
        <end position="268"/>
    </location>
</feature>
<evidence type="ECO:0000256" key="2">
    <source>
        <dbReference type="ARBA" id="ARBA00022692"/>
    </source>
</evidence>
<dbReference type="InterPro" id="IPR001902">
    <property type="entry name" value="SLC26A/SulP_fam"/>
</dbReference>
<feature type="transmembrane region" description="Helical" evidence="5">
    <location>
        <begin position="378"/>
        <end position="396"/>
    </location>
</feature>
<keyword evidence="4 5" id="KW-0472">Membrane</keyword>
<feature type="domain" description="SLC26A/SulP transporter" evidence="6">
    <location>
        <begin position="52"/>
        <end position="442"/>
    </location>
</feature>
<gene>
    <name evidence="7" type="ORF">BDFB_008236</name>
</gene>
<sequence length="606" mass="66660">MEISCVVVESPDEKTEISEEKSPQKCIFDWKKTLRRKVPIITWIHEYNIKSFLHDLLAGFTVALTEIPQSMAYASIAGLPLQYGLYSSFMGGFVYAIFGSCRAINMGSTSLMALLIQSHVAEIGIGASTFMSFIGGIIILLLGLVNLGFVIEFFSYPVMAGFTSAAALTIASSQIKNFLGIEGQANEFLESWESMSKKIGETNKWDALLGTISLIILFFLKEISVFGNTGTSRDSSKISILAKRSIFFLSVAKNAIIVIMGMATAYILEQKGLNCLHLTGHVEGGFPQFEVPPPFNDSFQNFVETIKEFGVSLVFIPLVAILETIAVAKVFSRGKTLDASQEMIALGIANLLGSFADSMPVTGSFTRTAVNNASGAKTNIAAVFTGLTILMALKFLTSTFYYIPKATLAAVIMCAMFYLFDFDAFAVFWKNNRLDLIPFLVTLLSSLFISLEYGILIGIATNLTFVLYSTARPRLNLEVLKLPGHQNEIFLIKPSSTIFFPAADHLRNAILKSKEDALIVFNGECIHSMDITVAKVRLVVKKHTNGTKSDRFLQSISDLATKLETKNQRILFLNFKPSIRAICTGINKKLADKFKIGELEDIIQGE</sequence>
<evidence type="ECO:0000259" key="6">
    <source>
        <dbReference type="Pfam" id="PF00916"/>
    </source>
</evidence>
<keyword evidence="3 5" id="KW-1133">Transmembrane helix</keyword>
<dbReference type="PANTHER" id="PTHR11814">
    <property type="entry name" value="SULFATE TRANSPORTER"/>
    <property type="match status" value="1"/>
</dbReference>
<evidence type="ECO:0000256" key="4">
    <source>
        <dbReference type="ARBA" id="ARBA00023136"/>
    </source>
</evidence>
<feature type="transmembrane region" description="Helical" evidence="5">
    <location>
        <begin position="83"/>
        <end position="104"/>
    </location>
</feature>
<feature type="transmembrane region" description="Helical" evidence="5">
    <location>
        <begin position="441"/>
        <end position="468"/>
    </location>
</feature>
<accession>A0A482VBZ3</accession>
<comment type="subcellular location">
    <subcellularLocation>
        <location evidence="1">Membrane</location>
        <topology evidence="1">Multi-pass membrane protein</topology>
    </subcellularLocation>
</comment>
<dbReference type="GO" id="GO:0055085">
    <property type="term" value="P:transmembrane transport"/>
    <property type="evidence" value="ECO:0007669"/>
    <property type="project" value="InterPro"/>
</dbReference>
<proteinExistence type="predicted"/>
<dbReference type="OrthoDB" id="288203at2759"/>
<dbReference type="GO" id="GO:0016020">
    <property type="term" value="C:membrane"/>
    <property type="evidence" value="ECO:0007669"/>
    <property type="project" value="UniProtKB-SubCell"/>
</dbReference>
<organism evidence="7 8">
    <name type="scientific">Asbolus verrucosus</name>
    <name type="common">Desert ironclad beetle</name>
    <dbReference type="NCBI Taxonomy" id="1661398"/>
    <lineage>
        <taxon>Eukaryota</taxon>
        <taxon>Metazoa</taxon>
        <taxon>Ecdysozoa</taxon>
        <taxon>Arthropoda</taxon>
        <taxon>Hexapoda</taxon>
        <taxon>Insecta</taxon>
        <taxon>Pterygota</taxon>
        <taxon>Neoptera</taxon>
        <taxon>Endopterygota</taxon>
        <taxon>Coleoptera</taxon>
        <taxon>Polyphaga</taxon>
        <taxon>Cucujiformia</taxon>
        <taxon>Tenebrionidae</taxon>
        <taxon>Pimeliinae</taxon>
        <taxon>Asbolus</taxon>
    </lineage>
</organism>
<keyword evidence="8" id="KW-1185">Reference proteome</keyword>
<evidence type="ECO:0000256" key="1">
    <source>
        <dbReference type="ARBA" id="ARBA00004141"/>
    </source>
</evidence>
<evidence type="ECO:0000256" key="5">
    <source>
        <dbReference type="SAM" id="Phobius"/>
    </source>
</evidence>
<dbReference type="EMBL" id="QDEB01118243">
    <property type="protein sequence ID" value="RZB40509.1"/>
    <property type="molecule type" value="Genomic_DNA"/>
</dbReference>
<protein>
    <submittedName>
        <fullName evidence="7">Sulfate transp domain containing protein</fullName>
    </submittedName>
</protein>
<comment type="caution">
    <text evidence="7">The sequence shown here is derived from an EMBL/GenBank/DDBJ whole genome shotgun (WGS) entry which is preliminary data.</text>
</comment>
<feature type="transmembrane region" description="Helical" evidence="5">
    <location>
        <begin position="207"/>
        <end position="226"/>
    </location>
</feature>